<sequence length="66" mass="7329">MSYEPVKTSILVFNLCSSSLTTNLFFLPRQLTPYSMEGTKICCQVLSYSGLCILVGPKEKLVCFNA</sequence>
<keyword evidence="1" id="KW-0812">Transmembrane</keyword>
<reference evidence="2 3" key="1">
    <citation type="journal article" date="2011" name="J. Biotechnol.">
        <title>High-quality genome sequence of Pichia pastoris CBS7435.</title>
        <authorList>
            <person name="Kuberl A."/>
            <person name="Schneider J."/>
            <person name="Thallinger G.G."/>
            <person name="Anderl I."/>
            <person name="Wibberg D."/>
            <person name="Hajek T."/>
            <person name="Jaenicke S."/>
            <person name="Brinkrolf K."/>
            <person name="Goesmann A."/>
            <person name="Szczepanowski R."/>
            <person name="Puhler A."/>
            <person name="Schwab H."/>
            <person name="Glieder A."/>
            <person name="Pichler H."/>
        </authorList>
    </citation>
    <scope>NUCLEOTIDE SEQUENCE [LARGE SCALE GENOMIC DNA]</scope>
    <source>
        <strain evidence="3">ATCC 76273 / CBS 7435 / CECT 11047 / NRRL Y-11430 / Wegner 21-1</strain>
    </source>
</reference>
<name>A0A1G4KPX4_KOMPC</name>
<evidence type="ECO:0000256" key="1">
    <source>
        <dbReference type="SAM" id="Phobius"/>
    </source>
</evidence>
<keyword evidence="1" id="KW-1133">Transmembrane helix</keyword>
<dbReference type="EMBL" id="FR839629">
    <property type="protein sequence ID" value="SCV12043.1"/>
    <property type="molecule type" value="Genomic_DNA"/>
</dbReference>
<dbReference type="Proteomes" id="UP000006853">
    <property type="component" value="Chromosome 2"/>
</dbReference>
<proteinExistence type="predicted"/>
<feature type="transmembrane region" description="Helical" evidence="1">
    <location>
        <begin position="6"/>
        <end position="27"/>
    </location>
</feature>
<evidence type="ECO:0000313" key="3">
    <source>
        <dbReference type="Proteomes" id="UP000006853"/>
    </source>
</evidence>
<keyword evidence="1" id="KW-0472">Membrane</keyword>
<accession>A0A1G4KPX4</accession>
<gene>
    <name evidence="2" type="ordered locus">PP7435_Chr2-2100</name>
</gene>
<organism evidence="2 3">
    <name type="scientific">Komagataella phaffii (strain ATCC 76273 / CBS 7435 / CECT 11047 / NRRL Y-11430 / Wegner 21-1)</name>
    <name type="common">Yeast</name>
    <name type="synonym">Pichia pastoris</name>
    <dbReference type="NCBI Taxonomy" id="981350"/>
    <lineage>
        <taxon>Eukaryota</taxon>
        <taxon>Fungi</taxon>
        <taxon>Dikarya</taxon>
        <taxon>Ascomycota</taxon>
        <taxon>Saccharomycotina</taxon>
        <taxon>Pichiomycetes</taxon>
        <taxon>Pichiales</taxon>
        <taxon>Pichiaceae</taxon>
        <taxon>Komagataella</taxon>
    </lineage>
</organism>
<keyword evidence="3" id="KW-1185">Reference proteome</keyword>
<reference evidence="2 3" key="2">
    <citation type="journal article" date="2016" name="FEMS Yeast Res.">
        <title>Curation of the genome annotation of Pichia pastoris (Komagataella phaffii) CBS7435 from gene level to protein function.</title>
        <authorList>
            <person name="Valli M."/>
            <person name="Tatto N.E."/>
            <person name="Peymann A."/>
            <person name="Gruber C."/>
            <person name="Landes N."/>
            <person name="Ekker H."/>
            <person name="Thallinger G.G."/>
            <person name="Mattanovich D."/>
            <person name="Gasser B."/>
            <person name="Graf A.B."/>
        </authorList>
    </citation>
    <scope>GENOME REANNOTATION</scope>
    <source>
        <strain evidence="2 3">ATCC 76273 / CBS 7435 / CECT 11047 / NRRL Y-11430 / Wegner 21-1</strain>
    </source>
</reference>
<evidence type="ECO:0000313" key="2">
    <source>
        <dbReference type="EMBL" id="SCV12043.1"/>
    </source>
</evidence>
<dbReference type="AlphaFoldDB" id="A0A1G4KPX4"/>
<protein>
    <submittedName>
        <fullName evidence="2">Uncharacterized protein</fullName>
    </submittedName>
</protein>